<sequence>MLEPACAPSSDDPSGSGGLWVPFRNPARLGSMEPRTPGFERSSSWVRTFLEPRRWVSNPAPGFESKPLGFFVLFLCWLAVMLEWDLEFGVVSDCLSCLNET</sequence>
<evidence type="ECO:0000313" key="3">
    <source>
        <dbReference type="Proteomes" id="UP001054252"/>
    </source>
</evidence>
<organism evidence="2 3">
    <name type="scientific">Rubroshorea leprosula</name>
    <dbReference type="NCBI Taxonomy" id="152421"/>
    <lineage>
        <taxon>Eukaryota</taxon>
        <taxon>Viridiplantae</taxon>
        <taxon>Streptophyta</taxon>
        <taxon>Embryophyta</taxon>
        <taxon>Tracheophyta</taxon>
        <taxon>Spermatophyta</taxon>
        <taxon>Magnoliopsida</taxon>
        <taxon>eudicotyledons</taxon>
        <taxon>Gunneridae</taxon>
        <taxon>Pentapetalae</taxon>
        <taxon>rosids</taxon>
        <taxon>malvids</taxon>
        <taxon>Malvales</taxon>
        <taxon>Dipterocarpaceae</taxon>
        <taxon>Rubroshorea</taxon>
    </lineage>
</organism>
<keyword evidence="3" id="KW-1185">Reference proteome</keyword>
<dbReference type="Proteomes" id="UP001054252">
    <property type="component" value="Unassembled WGS sequence"/>
</dbReference>
<dbReference type="EMBL" id="BPVZ01000009">
    <property type="protein sequence ID" value="GKU95944.1"/>
    <property type="molecule type" value="Genomic_DNA"/>
</dbReference>
<feature type="region of interest" description="Disordered" evidence="1">
    <location>
        <begin position="1"/>
        <end position="21"/>
    </location>
</feature>
<gene>
    <name evidence="2" type="ORF">SLEP1_g9241</name>
</gene>
<proteinExistence type="predicted"/>
<evidence type="ECO:0000256" key="1">
    <source>
        <dbReference type="SAM" id="MobiDB-lite"/>
    </source>
</evidence>
<comment type="caution">
    <text evidence="2">The sequence shown here is derived from an EMBL/GenBank/DDBJ whole genome shotgun (WGS) entry which is preliminary data.</text>
</comment>
<reference evidence="2 3" key="1">
    <citation type="journal article" date="2021" name="Commun. Biol.">
        <title>The genome of Shorea leprosula (Dipterocarpaceae) highlights the ecological relevance of drought in aseasonal tropical rainforests.</title>
        <authorList>
            <person name="Ng K.K.S."/>
            <person name="Kobayashi M.J."/>
            <person name="Fawcett J.A."/>
            <person name="Hatakeyama M."/>
            <person name="Paape T."/>
            <person name="Ng C.H."/>
            <person name="Ang C.C."/>
            <person name="Tnah L.H."/>
            <person name="Lee C.T."/>
            <person name="Nishiyama T."/>
            <person name="Sese J."/>
            <person name="O'Brien M.J."/>
            <person name="Copetti D."/>
            <person name="Mohd Noor M.I."/>
            <person name="Ong R.C."/>
            <person name="Putra M."/>
            <person name="Sireger I.Z."/>
            <person name="Indrioko S."/>
            <person name="Kosugi Y."/>
            <person name="Izuno A."/>
            <person name="Isagi Y."/>
            <person name="Lee S.L."/>
            <person name="Shimizu K.K."/>
        </authorList>
    </citation>
    <scope>NUCLEOTIDE SEQUENCE [LARGE SCALE GENOMIC DNA]</scope>
    <source>
        <strain evidence="2">214</strain>
    </source>
</reference>
<dbReference type="AlphaFoldDB" id="A0AAV5IC87"/>
<evidence type="ECO:0000313" key="2">
    <source>
        <dbReference type="EMBL" id="GKU95944.1"/>
    </source>
</evidence>
<accession>A0AAV5IC87</accession>
<protein>
    <submittedName>
        <fullName evidence="2">Uncharacterized protein</fullName>
    </submittedName>
</protein>
<name>A0AAV5IC87_9ROSI</name>